<dbReference type="InterPro" id="IPR004827">
    <property type="entry name" value="bZIP"/>
</dbReference>
<feature type="domain" description="BZIP" evidence="2">
    <location>
        <begin position="35"/>
        <end position="50"/>
    </location>
</feature>
<comment type="caution">
    <text evidence="3">The sequence shown here is derived from an EMBL/GenBank/DDBJ whole genome shotgun (WGS) entry which is preliminary data.</text>
</comment>
<feature type="compositionally biased region" description="Basic and acidic residues" evidence="1">
    <location>
        <begin position="22"/>
        <end position="37"/>
    </location>
</feature>
<evidence type="ECO:0000259" key="2">
    <source>
        <dbReference type="PROSITE" id="PS00036"/>
    </source>
</evidence>
<dbReference type="InterPro" id="IPR046347">
    <property type="entry name" value="bZIP_sf"/>
</dbReference>
<dbReference type="InterPro" id="IPR052635">
    <property type="entry name" value="Sec_Metab_Biosynth_Reg"/>
</dbReference>
<evidence type="ECO:0000256" key="1">
    <source>
        <dbReference type="SAM" id="MobiDB-lite"/>
    </source>
</evidence>
<dbReference type="RefSeq" id="XP_037210956.1">
    <property type="nucleotide sequence ID" value="XM_037348143.1"/>
</dbReference>
<dbReference type="GeneID" id="59300413"/>
<dbReference type="PROSITE" id="PS00036">
    <property type="entry name" value="BZIP_BASIC"/>
    <property type="match status" value="1"/>
</dbReference>
<accession>A0A8H5S544</accession>
<evidence type="ECO:0000313" key="4">
    <source>
        <dbReference type="Proteomes" id="UP000530670"/>
    </source>
</evidence>
<organism evidence="3 4">
    <name type="scientific">Fusarium tjaetaba</name>
    <dbReference type="NCBI Taxonomy" id="1567544"/>
    <lineage>
        <taxon>Eukaryota</taxon>
        <taxon>Fungi</taxon>
        <taxon>Dikarya</taxon>
        <taxon>Ascomycota</taxon>
        <taxon>Pezizomycotina</taxon>
        <taxon>Sordariomycetes</taxon>
        <taxon>Hypocreomycetidae</taxon>
        <taxon>Hypocreales</taxon>
        <taxon>Nectriaceae</taxon>
        <taxon>Fusarium</taxon>
        <taxon>Fusarium fujikuroi species complex</taxon>
    </lineage>
</organism>
<dbReference type="SUPFAM" id="SSF57959">
    <property type="entry name" value="Leucine zipper domain"/>
    <property type="match status" value="1"/>
</dbReference>
<dbReference type="PANTHER" id="PTHR39607:SF3">
    <property type="entry name" value="BZIP DOMAIN-CONTAINING PROTEIN"/>
    <property type="match status" value="1"/>
</dbReference>
<dbReference type="EMBL" id="JAAQRI010000035">
    <property type="protein sequence ID" value="KAF5646706.1"/>
    <property type="molecule type" value="Genomic_DNA"/>
</dbReference>
<dbReference type="AlphaFoldDB" id="A0A8H5S544"/>
<dbReference type="CDD" id="cd14688">
    <property type="entry name" value="bZIP_YAP"/>
    <property type="match status" value="1"/>
</dbReference>
<name>A0A8H5S544_9HYPO</name>
<dbReference type="GO" id="GO:0003700">
    <property type="term" value="F:DNA-binding transcription factor activity"/>
    <property type="evidence" value="ECO:0007669"/>
    <property type="project" value="InterPro"/>
</dbReference>
<dbReference type="PANTHER" id="PTHR39607">
    <property type="entry name" value="XANTHOCILLIN BIOSYNTHESIS CLUSTER TRANSCRIPTION FACTOR XANC-RELATED"/>
    <property type="match status" value="1"/>
</dbReference>
<dbReference type="OrthoDB" id="10542693at2759"/>
<evidence type="ECO:0000313" key="3">
    <source>
        <dbReference type="EMBL" id="KAF5646706.1"/>
    </source>
</evidence>
<keyword evidence="4" id="KW-1185">Reference proteome</keyword>
<reference evidence="3 4" key="1">
    <citation type="submission" date="2020-05" db="EMBL/GenBank/DDBJ databases">
        <title>Identification and distribution of gene clusters putatively required for synthesis of sphingolipid metabolism inhibitors in phylogenetically diverse species of the filamentous fungus Fusarium.</title>
        <authorList>
            <person name="Kim H.-S."/>
            <person name="Busman M."/>
            <person name="Brown D.W."/>
            <person name="Divon H."/>
            <person name="Uhlig S."/>
            <person name="Proctor R.H."/>
        </authorList>
    </citation>
    <scope>NUCLEOTIDE SEQUENCE [LARGE SCALE GENOMIC DNA]</scope>
    <source>
        <strain evidence="3 4">NRRL 66243</strain>
    </source>
</reference>
<sequence length="313" mass="35422">MNTLEQTEIDNLMELSEWLPTDDSKATDATDRTERRRLQNRQAQRNHRKKHKAYVSSLEQQLIENMLRGKQETYMPTPTPTPTSPLFMPLEISPEPSSLSSPLSLPADISMVPTPEDQQSDILSTPLSFSPDVAPYSHGLWQDETQHSSMPFAPFPGKLSPHGTSGMGCGCVTSSMPFHHSSTCGTSWQDMLICDNERASGSNRSHSCSLYLDRSGHTVPGTHATLIVTNRFIRTLLDVLVTIELRLAHVQVQLTLEKFPQIFLSLCQLMRSQFLIFNQAYAVHQRFYSRTMKYIINLLSFQCQNYEGIQIET</sequence>
<dbReference type="Proteomes" id="UP000530670">
    <property type="component" value="Unassembled WGS sequence"/>
</dbReference>
<dbReference type="Gene3D" id="1.20.5.170">
    <property type="match status" value="1"/>
</dbReference>
<gene>
    <name evidence="3" type="ORF">FTJAE_1996</name>
</gene>
<protein>
    <recommendedName>
        <fullName evidence="2">BZIP domain-containing protein</fullName>
    </recommendedName>
</protein>
<proteinExistence type="predicted"/>
<feature type="region of interest" description="Disordered" evidence="1">
    <location>
        <begin position="18"/>
        <end position="51"/>
    </location>
</feature>